<dbReference type="GO" id="GO:0046872">
    <property type="term" value="F:metal ion binding"/>
    <property type="evidence" value="ECO:0007669"/>
    <property type="project" value="InterPro"/>
</dbReference>
<dbReference type="RefSeq" id="WP_114919805.1">
    <property type="nucleotide sequence ID" value="NZ_CBDRJL010000080.1"/>
</dbReference>
<dbReference type="Gene3D" id="3.30.470.20">
    <property type="entry name" value="ATP-grasp fold, B domain"/>
    <property type="match status" value="1"/>
</dbReference>
<organism evidence="1 2">
    <name type="scientific">Micromonospora aurantiaca</name>
    <name type="common">nom. illeg.</name>
    <dbReference type="NCBI Taxonomy" id="47850"/>
    <lineage>
        <taxon>Bacteria</taxon>
        <taxon>Bacillati</taxon>
        <taxon>Actinomycetota</taxon>
        <taxon>Actinomycetes</taxon>
        <taxon>Micromonosporales</taxon>
        <taxon>Micromonosporaceae</taxon>
        <taxon>Micromonospora</taxon>
    </lineage>
</organism>
<accession>A0A3M9JWJ9</accession>
<gene>
    <name evidence="1" type="ORF">DVH21_17045</name>
</gene>
<dbReference type="PROSITE" id="PS50975">
    <property type="entry name" value="ATP_GRASP"/>
    <property type="match status" value="1"/>
</dbReference>
<dbReference type="InterPro" id="IPR011761">
    <property type="entry name" value="ATP-grasp"/>
</dbReference>
<proteinExistence type="predicted"/>
<dbReference type="Proteomes" id="UP000253958">
    <property type="component" value="Chromosome"/>
</dbReference>
<dbReference type="PANTHER" id="PTHR43585">
    <property type="entry name" value="FUMIPYRROLE BIOSYNTHESIS PROTEIN C"/>
    <property type="match status" value="1"/>
</dbReference>
<evidence type="ECO:0000313" key="2">
    <source>
        <dbReference type="Proteomes" id="UP000253958"/>
    </source>
</evidence>
<evidence type="ECO:0000313" key="1">
    <source>
        <dbReference type="EMBL" id="AXH91493.1"/>
    </source>
</evidence>
<dbReference type="SUPFAM" id="SSF56059">
    <property type="entry name" value="Glutathione synthetase ATP-binding domain-like"/>
    <property type="match status" value="1"/>
</dbReference>
<name>A0A3M9JWJ9_9ACTN</name>
<dbReference type="EMBL" id="CP031263">
    <property type="protein sequence ID" value="AXH91493.1"/>
    <property type="molecule type" value="Genomic_DNA"/>
</dbReference>
<reference evidence="1 2" key="1">
    <citation type="submission" date="2018-07" db="EMBL/GenBank/DDBJ databases">
        <authorList>
            <person name="Ye Y."/>
        </authorList>
    </citation>
    <scope>NUCLEOTIDE SEQUENCE [LARGE SCALE GENOMIC DNA]</scope>
    <source>
        <strain evidence="2">H14(2018)</strain>
    </source>
</reference>
<reference evidence="1 2" key="2">
    <citation type="submission" date="2018-08" db="EMBL/GenBank/DDBJ databases">
        <title>Streptomyces kandeliansis sp. nov., an endophytic bacterium isolated from mangrove plant.</title>
        <authorList>
            <person name="Wang R."/>
        </authorList>
    </citation>
    <scope>NUCLEOTIDE SEQUENCE [LARGE SCALE GENOMIC DNA]</scope>
    <source>
        <strain evidence="2">H14(2018)</strain>
    </source>
</reference>
<dbReference type="InterPro" id="IPR052032">
    <property type="entry name" value="ATP-dep_AA_Ligase"/>
</dbReference>
<sequence>MTDVLPTVVVVYDIGAATPLEILSAAAGTCDVLFLYDRSRPEAAPGVEFIRELADGLDATGRTVDELADMLRERRPAGIVTFSEYALRLTCQLGERLSLRGHDLATLDRLTRKSLQREALASAGVDGLAFRLVRSVEEATAALDEIGFPAVLKPSTGTHSRDTFRLDSAEDWHNLARSIDLSEDFVVEELLVGDRRWTGEGWGDHVSVEYASFDGDHQHIVTLGKFPLAEPFRETGDFFPSTLDEPARQQVRSLVAAALTAVGVRDGVTHTEVKFTATGPRIIEINGRLGGGTADIVRKAGALNPITIALQIALNYRPQPDCPDKSEEVVFEMSVLSPLERVRVESIGGLDAVRALEGIDRVVAVARPGSIVDWRDGSVSQLCTVFGRIHGHPALARLRRDIHKTLDVTFSPGAAW</sequence>
<protein>
    <submittedName>
        <fullName evidence="1">ATP-grasp domain-containing protein</fullName>
    </submittedName>
</protein>
<dbReference type="PANTHER" id="PTHR43585:SF2">
    <property type="entry name" value="ATP-GRASP ENZYME FSQD"/>
    <property type="match status" value="1"/>
</dbReference>
<dbReference type="GO" id="GO:0005524">
    <property type="term" value="F:ATP binding"/>
    <property type="evidence" value="ECO:0007669"/>
    <property type="project" value="UniProtKB-UniRule"/>
</dbReference>
<dbReference type="Pfam" id="PF13535">
    <property type="entry name" value="ATP-grasp_4"/>
    <property type="match status" value="1"/>
</dbReference>
<dbReference type="AlphaFoldDB" id="A0A3M9JWJ9"/>